<dbReference type="PANTHER" id="PTHR12110:SF48">
    <property type="entry name" value="BLL3656 PROTEIN"/>
    <property type="match status" value="1"/>
</dbReference>
<feature type="domain" description="Xylose isomerase-like TIM barrel" evidence="1">
    <location>
        <begin position="34"/>
        <end position="258"/>
    </location>
</feature>
<evidence type="ECO:0000313" key="2">
    <source>
        <dbReference type="EMBL" id="NGY04017.1"/>
    </source>
</evidence>
<dbReference type="InterPro" id="IPR036237">
    <property type="entry name" value="Xyl_isomerase-like_sf"/>
</dbReference>
<dbReference type="Pfam" id="PF01261">
    <property type="entry name" value="AP_endonuc_2"/>
    <property type="match status" value="1"/>
</dbReference>
<protein>
    <submittedName>
        <fullName evidence="2">Sugar phosphate isomerase/epimerase</fullName>
    </submittedName>
</protein>
<evidence type="ECO:0000313" key="3">
    <source>
        <dbReference type="Proteomes" id="UP000472676"/>
    </source>
</evidence>
<gene>
    <name evidence="2" type="ORF">G7Y85_04515</name>
</gene>
<keyword evidence="2" id="KW-0413">Isomerase</keyword>
<dbReference type="AlphaFoldDB" id="A0A6M2BPM4"/>
<dbReference type="InterPro" id="IPR050312">
    <property type="entry name" value="IolE/XylAMocC-like"/>
</dbReference>
<comment type="caution">
    <text evidence="2">The sequence shown here is derived from an EMBL/GenBank/DDBJ whole genome shotgun (WGS) entry which is preliminary data.</text>
</comment>
<evidence type="ECO:0000259" key="1">
    <source>
        <dbReference type="Pfam" id="PF01261"/>
    </source>
</evidence>
<keyword evidence="3" id="KW-1185">Reference proteome</keyword>
<reference evidence="2 3" key="1">
    <citation type="journal article" date="2014" name="Int. J. Syst. Evol. Microbiol.">
        <title>Solimonas terrae sp. nov., isolated from soil.</title>
        <authorList>
            <person name="Kim S.J."/>
            <person name="Moon J.Y."/>
            <person name="Weon H.Y."/>
            <person name="Ahn J.H."/>
            <person name="Chen W.M."/>
            <person name="Kwon S.W."/>
        </authorList>
    </citation>
    <scope>NUCLEOTIDE SEQUENCE [LARGE SCALE GENOMIC DNA]</scope>
    <source>
        <strain evidence="2 3">KIS83-12</strain>
    </source>
</reference>
<sequence length="303" mass="32804">MTPPSGSRRGTSTPDRLGIEFLSVFNLPPVEYVNLAADLGCRHVSIGLTSMPFCNPHGYPAWSLRDDPVLRREMAAAMRDRGVGISLGEGYSIRAHLDVRERAADLALMCELGVRRINAVALDPDRARSFDQFALLAEMAAACGVETTVEFGPGMTIGDLATALQLVRHVGRRDFRLLIDTMHLLRSGSGAADLAALDPDLIGYAQLCDAPRVSQHPSYLEEAMFERRVPGAGELPLRDIVAVLPRDIVVSLEVPQRALAEAGVGPHERLARCVDAARDLLAPQATISRSEQQARRGAVPQCP</sequence>
<dbReference type="SUPFAM" id="SSF51658">
    <property type="entry name" value="Xylose isomerase-like"/>
    <property type="match status" value="1"/>
</dbReference>
<dbReference type="GO" id="GO:0016853">
    <property type="term" value="F:isomerase activity"/>
    <property type="evidence" value="ECO:0007669"/>
    <property type="project" value="UniProtKB-KW"/>
</dbReference>
<accession>A0A6M2BPM4</accession>
<name>A0A6M2BPM4_9GAMM</name>
<proteinExistence type="predicted"/>
<dbReference type="RefSeq" id="WP_166252454.1">
    <property type="nucleotide sequence ID" value="NZ_JAAMOW010000002.1"/>
</dbReference>
<dbReference type="Proteomes" id="UP000472676">
    <property type="component" value="Unassembled WGS sequence"/>
</dbReference>
<dbReference type="PANTHER" id="PTHR12110">
    <property type="entry name" value="HYDROXYPYRUVATE ISOMERASE"/>
    <property type="match status" value="1"/>
</dbReference>
<dbReference type="EMBL" id="JAAMOW010000002">
    <property type="protein sequence ID" value="NGY04017.1"/>
    <property type="molecule type" value="Genomic_DNA"/>
</dbReference>
<organism evidence="2 3">
    <name type="scientific">Solimonas terrae</name>
    <dbReference type="NCBI Taxonomy" id="1396819"/>
    <lineage>
        <taxon>Bacteria</taxon>
        <taxon>Pseudomonadati</taxon>
        <taxon>Pseudomonadota</taxon>
        <taxon>Gammaproteobacteria</taxon>
        <taxon>Nevskiales</taxon>
        <taxon>Nevskiaceae</taxon>
        <taxon>Solimonas</taxon>
    </lineage>
</organism>
<dbReference type="InterPro" id="IPR013022">
    <property type="entry name" value="Xyl_isomerase-like_TIM-brl"/>
</dbReference>
<dbReference type="Gene3D" id="3.20.20.150">
    <property type="entry name" value="Divalent-metal-dependent TIM barrel enzymes"/>
    <property type="match status" value="1"/>
</dbReference>